<gene>
    <name evidence="2" type="ORF">CSSPJE1EN1_LOCUS20448</name>
</gene>
<dbReference type="EMBL" id="OZ020101">
    <property type="protein sequence ID" value="CAK9274970.1"/>
    <property type="molecule type" value="Genomic_DNA"/>
</dbReference>
<feature type="region of interest" description="Disordered" evidence="1">
    <location>
        <begin position="132"/>
        <end position="154"/>
    </location>
</feature>
<proteinExistence type="predicted"/>
<organism evidence="2 3">
    <name type="scientific">Sphagnum jensenii</name>
    <dbReference type="NCBI Taxonomy" id="128206"/>
    <lineage>
        <taxon>Eukaryota</taxon>
        <taxon>Viridiplantae</taxon>
        <taxon>Streptophyta</taxon>
        <taxon>Embryophyta</taxon>
        <taxon>Bryophyta</taxon>
        <taxon>Sphagnophytina</taxon>
        <taxon>Sphagnopsida</taxon>
        <taxon>Sphagnales</taxon>
        <taxon>Sphagnaceae</taxon>
        <taxon>Sphagnum</taxon>
    </lineage>
</organism>
<accession>A0ABP0X797</accession>
<keyword evidence="3" id="KW-1185">Reference proteome</keyword>
<feature type="compositionally biased region" description="Basic and acidic residues" evidence="1">
    <location>
        <begin position="135"/>
        <end position="154"/>
    </location>
</feature>
<dbReference type="Proteomes" id="UP001497444">
    <property type="component" value="Chromosome 6"/>
</dbReference>
<name>A0ABP0X797_9BRYO</name>
<reference evidence="2" key="1">
    <citation type="submission" date="2024-02" db="EMBL/GenBank/DDBJ databases">
        <authorList>
            <consortium name="ELIXIR-Norway"/>
            <consortium name="Elixir Norway"/>
        </authorList>
    </citation>
    <scope>NUCLEOTIDE SEQUENCE</scope>
</reference>
<sequence>MGGHEASAGVMKIPKRTSSVPPNFDELIPQQTEVFLVPAESASIPAVVVTNSQLGADQIHSSNPLPSGIQDSADIDNPTAAAIAAAAPTLEEVYVVHQTRQKEGPPVLGGSCTFDPKGLMNGRVVGGFGNTLSKLDCKPDSGHQVRVSGEESPH</sequence>
<protein>
    <submittedName>
        <fullName evidence="2">Uncharacterized protein</fullName>
    </submittedName>
</protein>
<evidence type="ECO:0000313" key="2">
    <source>
        <dbReference type="EMBL" id="CAK9274970.1"/>
    </source>
</evidence>
<evidence type="ECO:0000313" key="3">
    <source>
        <dbReference type="Proteomes" id="UP001497444"/>
    </source>
</evidence>
<evidence type="ECO:0000256" key="1">
    <source>
        <dbReference type="SAM" id="MobiDB-lite"/>
    </source>
</evidence>